<organism evidence="3 4">
    <name type="scientific">Ornithinimicrobium humiphilum</name>
    <dbReference type="NCBI Taxonomy" id="125288"/>
    <lineage>
        <taxon>Bacteria</taxon>
        <taxon>Bacillati</taxon>
        <taxon>Actinomycetota</taxon>
        <taxon>Actinomycetes</taxon>
        <taxon>Micrococcales</taxon>
        <taxon>Ornithinimicrobiaceae</taxon>
        <taxon>Ornithinimicrobium</taxon>
    </lineage>
</organism>
<protein>
    <submittedName>
        <fullName evidence="3">Uncharacterized protein YndB with AHSA1/START domain</fullName>
    </submittedName>
</protein>
<dbReference type="Gene3D" id="3.30.530.20">
    <property type="match status" value="1"/>
</dbReference>
<dbReference type="SUPFAM" id="SSF55961">
    <property type="entry name" value="Bet v1-like"/>
    <property type="match status" value="1"/>
</dbReference>
<dbReference type="Proteomes" id="UP000315133">
    <property type="component" value="Unassembled WGS sequence"/>
</dbReference>
<dbReference type="InterPro" id="IPR013538">
    <property type="entry name" value="ASHA1/2-like_C"/>
</dbReference>
<dbReference type="RefSeq" id="WP_141820417.1">
    <property type="nucleotide sequence ID" value="NZ_BAAAIL010000001.1"/>
</dbReference>
<dbReference type="InterPro" id="IPR023393">
    <property type="entry name" value="START-like_dom_sf"/>
</dbReference>
<reference evidence="3 4" key="1">
    <citation type="submission" date="2019-06" db="EMBL/GenBank/DDBJ databases">
        <title>Sequencing the genomes of 1000 actinobacteria strains.</title>
        <authorList>
            <person name="Klenk H.-P."/>
        </authorList>
    </citation>
    <scope>NUCLEOTIDE SEQUENCE [LARGE SCALE GENOMIC DNA]</scope>
    <source>
        <strain evidence="3 4">DSM 12362</strain>
    </source>
</reference>
<dbReference type="Pfam" id="PF08327">
    <property type="entry name" value="AHSA1"/>
    <property type="match status" value="1"/>
</dbReference>
<evidence type="ECO:0000256" key="1">
    <source>
        <dbReference type="ARBA" id="ARBA00006817"/>
    </source>
</evidence>
<comment type="similarity">
    <text evidence="1">Belongs to the AHA1 family.</text>
</comment>
<dbReference type="EMBL" id="VFPU01000002">
    <property type="protein sequence ID" value="TQM91054.1"/>
    <property type="molecule type" value="Genomic_DNA"/>
</dbReference>
<dbReference type="AlphaFoldDB" id="A0A543K7P5"/>
<comment type="caution">
    <text evidence="3">The sequence shown here is derived from an EMBL/GenBank/DDBJ whole genome shotgun (WGS) entry which is preliminary data.</text>
</comment>
<sequence length="142" mass="15892">MDDTAELVVTQQVAAPREEVWALWTDAEVWARWWWPHWPDSRYAVDARPGGAYHARSVQGQAGVEGTFVAVEAPRALELTWRWDGAGTEDAVIVTLEPEGDGTLVTVRHRTDPTSTDDYRTGWEFVLGNLARVVAEGRDGHH</sequence>
<dbReference type="OrthoDB" id="8755073at2"/>
<feature type="domain" description="Activator of Hsp90 ATPase homologue 1/2-like C-terminal" evidence="2">
    <location>
        <begin position="14"/>
        <end position="134"/>
    </location>
</feature>
<evidence type="ECO:0000313" key="4">
    <source>
        <dbReference type="Proteomes" id="UP000315133"/>
    </source>
</evidence>
<name>A0A543K7P5_9MICO</name>
<gene>
    <name evidence="3" type="ORF">FB476_2773</name>
</gene>
<accession>A0A543K7P5</accession>
<keyword evidence="4" id="KW-1185">Reference proteome</keyword>
<evidence type="ECO:0000313" key="3">
    <source>
        <dbReference type="EMBL" id="TQM91054.1"/>
    </source>
</evidence>
<dbReference type="CDD" id="cd07814">
    <property type="entry name" value="SRPBCC_CalC_Aha1-like"/>
    <property type="match status" value="1"/>
</dbReference>
<proteinExistence type="inferred from homology"/>
<evidence type="ECO:0000259" key="2">
    <source>
        <dbReference type="Pfam" id="PF08327"/>
    </source>
</evidence>